<protein>
    <recommendedName>
        <fullName evidence="3">Fungal-type protein kinase domain-containing protein</fullName>
    </recommendedName>
</protein>
<reference evidence="1 2" key="1">
    <citation type="journal article" date="2016" name="Genome Biol. Evol.">
        <title>Draft genome sequence of an aflatoxigenic Aspergillus species, A. bombycis.</title>
        <authorList>
            <person name="Moore G.G."/>
            <person name="Mack B.M."/>
            <person name="Beltz S.B."/>
            <person name="Gilbert M.K."/>
        </authorList>
    </citation>
    <scope>NUCLEOTIDE SEQUENCE [LARGE SCALE GENOMIC DNA]</scope>
    <source>
        <strain evidence="2">NRRL 26010</strain>
    </source>
</reference>
<dbReference type="OrthoDB" id="3508621at2759"/>
<keyword evidence="2" id="KW-1185">Reference proteome</keyword>
<gene>
    <name evidence="1" type="ORF">ABOM_006834</name>
</gene>
<name>A0A1F7ZZ52_9EURO</name>
<evidence type="ECO:0008006" key="3">
    <source>
        <dbReference type="Google" id="ProtNLM"/>
    </source>
</evidence>
<sequence length="214" mass="24337">MFPPTKDEQIVNAALIIFLDALTIHFGDFMFCNWTIHRKGFIANFTKASFEARTDGYLDDGEENAYALIEVKPATRSKTQNLIQMQESAQMVGWLINDSEENNIGKIRILISQGRHEIFLTFAEYDDRYLAYLKNEPFQVKPSETGGSQNEASRHQMSAYQAPGTGASSFLTMHQYGPWNTQQRTDMARLGPILLAITLYAEGEIQAKKRSQRK</sequence>
<dbReference type="GeneID" id="34450224"/>
<accession>A0A1F7ZZ52</accession>
<dbReference type="RefSeq" id="XP_022388092.1">
    <property type="nucleotide sequence ID" value="XM_022533963.1"/>
</dbReference>
<organism evidence="1 2">
    <name type="scientific">Aspergillus bombycis</name>
    <dbReference type="NCBI Taxonomy" id="109264"/>
    <lineage>
        <taxon>Eukaryota</taxon>
        <taxon>Fungi</taxon>
        <taxon>Dikarya</taxon>
        <taxon>Ascomycota</taxon>
        <taxon>Pezizomycotina</taxon>
        <taxon>Eurotiomycetes</taxon>
        <taxon>Eurotiomycetidae</taxon>
        <taxon>Eurotiales</taxon>
        <taxon>Aspergillaceae</taxon>
        <taxon>Aspergillus</taxon>
    </lineage>
</organism>
<evidence type="ECO:0000313" key="2">
    <source>
        <dbReference type="Proteomes" id="UP000179179"/>
    </source>
</evidence>
<dbReference type="Proteomes" id="UP000179179">
    <property type="component" value="Unassembled WGS sequence"/>
</dbReference>
<dbReference type="AlphaFoldDB" id="A0A1F7ZZ52"/>
<proteinExistence type="predicted"/>
<comment type="caution">
    <text evidence="1">The sequence shown here is derived from an EMBL/GenBank/DDBJ whole genome shotgun (WGS) entry which is preliminary data.</text>
</comment>
<evidence type="ECO:0000313" key="1">
    <source>
        <dbReference type="EMBL" id="OGM44375.1"/>
    </source>
</evidence>
<dbReference type="EMBL" id="LYCR01000056">
    <property type="protein sequence ID" value="OGM44375.1"/>
    <property type="molecule type" value="Genomic_DNA"/>
</dbReference>
<dbReference type="STRING" id="109264.A0A1F7ZZ52"/>